<sequence length="703" mass="81976">MYEIYGTNGFHDYEDRSQQAKGTIFEIVRKFSTTQEDFTIDTVPTPSWHPPTFRMRILSVDIINALRSVVTYYPGQDLVGDELLIWYPYPILVHHYDELCEYRQQCAEKDPSELCVREKNAGEHLRVLLDFLDQEVMPDVRKEQERNRRGFETWEHMWVSHKPGVTWLRTLRDDMEWKACVIQSMSGGTFDNSSPEWTTTYWSLDWDGTHLARRVFTSSTSKWDGEKYMRDNSCILPMKDYWTVPDHPMANELVEFGKKWWGLLQKQCGHFRGKTRNFPYTEEGFHIEVHQIQHTNITLQIDGAVMADLKKYFTSHANDIPRVKSALDSRTWTTDCFCPVCLEWRKDSNNIMTSPFEAYDQTTLESRNTLTPHEYILCPFEIPVFVFKTRSWEFIHVRDFSEPEFKENMIDHLVMDEKRVKTLKALSKSFARLNTHGKSIEREPWSADYVKGKGNGLIILLHGSPGVGKTYTAECMAAFTRRPLMILTSSDIGTSPTEVELNLTNHFKTAKSWGAVLLIDEADVFMERRSTADLNRNSLVAGFLRALEFYEGMLFLTTNRVGSFDDAFTSRVHLKLYYPNFTPEQRMQVWQTFVDKLKEERGDYIRLHISAEEHLESKEMRALAWNGREIRNAFQTAVSLAEFDDERDKEGTILVMPKHLKAVVELSRDFTDYMNELHLGNEDKRAQRKFERLDGVGKAKGGD</sequence>
<dbReference type="InterPro" id="IPR003593">
    <property type="entry name" value="AAA+_ATPase"/>
</dbReference>
<dbReference type="Gene3D" id="3.40.50.300">
    <property type="entry name" value="P-loop containing nucleotide triphosphate hydrolases"/>
    <property type="match status" value="1"/>
</dbReference>
<comment type="caution">
    <text evidence="2">The sequence shown here is derived from an EMBL/GenBank/DDBJ whole genome shotgun (WGS) entry which is preliminary data.</text>
</comment>
<protein>
    <submittedName>
        <fullName evidence="2">ATPase (AAA) domain protein</fullName>
    </submittedName>
</protein>
<gene>
    <name evidence="2" type="ORF">BFW01_g1253</name>
</gene>
<dbReference type="InterPro" id="IPR027417">
    <property type="entry name" value="P-loop_NTPase"/>
</dbReference>
<dbReference type="Pfam" id="PF22942">
    <property type="entry name" value="DUF7025"/>
    <property type="match status" value="1"/>
</dbReference>
<dbReference type="EMBL" id="MDYX01000041">
    <property type="protein sequence ID" value="KAF9630691.1"/>
    <property type="molecule type" value="Genomic_DNA"/>
</dbReference>
<evidence type="ECO:0000259" key="1">
    <source>
        <dbReference type="SMART" id="SM00382"/>
    </source>
</evidence>
<dbReference type="CDD" id="cd19481">
    <property type="entry name" value="RecA-like_protease"/>
    <property type="match status" value="1"/>
</dbReference>
<dbReference type="Pfam" id="PF23232">
    <property type="entry name" value="AAA_lid_13"/>
    <property type="match status" value="1"/>
</dbReference>
<dbReference type="PANTHER" id="PTHR46411">
    <property type="entry name" value="FAMILY ATPASE, PUTATIVE-RELATED"/>
    <property type="match status" value="1"/>
</dbReference>
<feature type="domain" description="AAA+ ATPase" evidence="1">
    <location>
        <begin position="455"/>
        <end position="582"/>
    </location>
</feature>
<dbReference type="Proteomes" id="UP000627934">
    <property type="component" value="Unassembled WGS sequence"/>
</dbReference>
<dbReference type="InterPro" id="IPR056599">
    <property type="entry name" value="AAA_lid_fung"/>
</dbReference>
<dbReference type="GO" id="GO:0016887">
    <property type="term" value="F:ATP hydrolysis activity"/>
    <property type="evidence" value="ECO:0007669"/>
    <property type="project" value="InterPro"/>
</dbReference>
<dbReference type="Pfam" id="PF00004">
    <property type="entry name" value="AAA"/>
    <property type="match status" value="1"/>
</dbReference>
<proteinExistence type="predicted"/>
<name>A0A8H7IS30_9PEZI</name>
<reference evidence="2" key="2">
    <citation type="journal article" date="2018" name="DNA Res.">
        <title>Comparative genome and transcriptome analyses reveal adaptations to opportunistic infections in woody plant degrading pathogens of Botryosphaeriaceae.</title>
        <authorList>
            <person name="Yan J.Y."/>
            <person name="Zhao W.S."/>
            <person name="Chen Z."/>
            <person name="Xing Q.K."/>
            <person name="Zhang W."/>
            <person name="Chethana K.W.T."/>
            <person name="Xue M.F."/>
            <person name="Xu J.P."/>
            <person name="Phillips A.J.L."/>
            <person name="Wang Y."/>
            <person name="Liu J.H."/>
            <person name="Liu M."/>
            <person name="Zhou Y."/>
            <person name="Jayawardena R.S."/>
            <person name="Manawasinghe I.S."/>
            <person name="Huang J.B."/>
            <person name="Qiao G.H."/>
            <person name="Fu C.Y."/>
            <person name="Guo F.F."/>
            <person name="Dissanayake A.J."/>
            <person name="Peng Y.L."/>
            <person name="Hyde K.D."/>
            <person name="Li X.H."/>
        </authorList>
    </citation>
    <scope>NUCLEOTIDE SEQUENCE</scope>
    <source>
        <strain evidence="2">CSS-01s</strain>
    </source>
</reference>
<reference evidence="2" key="1">
    <citation type="submission" date="2016-08" db="EMBL/GenBank/DDBJ databases">
        <authorList>
            <person name="Yan J."/>
        </authorList>
    </citation>
    <scope>NUCLEOTIDE SEQUENCE</scope>
    <source>
        <strain evidence="2">CSS-01s</strain>
    </source>
</reference>
<dbReference type="AlphaFoldDB" id="A0A8H7IS30"/>
<evidence type="ECO:0000313" key="2">
    <source>
        <dbReference type="EMBL" id="KAF9630691.1"/>
    </source>
</evidence>
<dbReference type="SUPFAM" id="SSF52540">
    <property type="entry name" value="P-loop containing nucleoside triphosphate hydrolases"/>
    <property type="match status" value="1"/>
</dbReference>
<organism evidence="2 3">
    <name type="scientific">Lasiodiplodia theobromae</name>
    <dbReference type="NCBI Taxonomy" id="45133"/>
    <lineage>
        <taxon>Eukaryota</taxon>
        <taxon>Fungi</taxon>
        <taxon>Dikarya</taxon>
        <taxon>Ascomycota</taxon>
        <taxon>Pezizomycotina</taxon>
        <taxon>Dothideomycetes</taxon>
        <taxon>Dothideomycetes incertae sedis</taxon>
        <taxon>Botryosphaeriales</taxon>
        <taxon>Botryosphaeriaceae</taxon>
        <taxon>Lasiodiplodia</taxon>
    </lineage>
</organism>
<dbReference type="PANTHER" id="PTHR46411:SF4">
    <property type="entry name" value="AAA+ ATPASE DOMAIN-CONTAINING PROTEIN"/>
    <property type="match status" value="1"/>
</dbReference>
<dbReference type="GO" id="GO:0005524">
    <property type="term" value="F:ATP binding"/>
    <property type="evidence" value="ECO:0007669"/>
    <property type="project" value="InterPro"/>
</dbReference>
<dbReference type="InterPro" id="IPR003959">
    <property type="entry name" value="ATPase_AAA_core"/>
</dbReference>
<accession>A0A8H7IS30</accession>
<dbReference type="SMART" id="SM00382">
    <property type="entry name" value="AAA"/>
    <property type="match status" value="1"/>
</dbReference>
<evidence type="ECO:0000313" key="3">
    <source>
        <dbReference type="Proteomes" id="UP000627934"/>
    </source>
</evidence>
<dbReference type="InterPro" id="IPR054289">
    <property type="entry name" value="DUF7025"/>
</dbReference>